<dbReference type="Gene3D" id="2.60.120.260">
    <property type="entry name" value="Galactose-binding domain-like"/>
    <property type="match status" value="1"/>
</dbReference>
<name>A0A285ME90_9FLAO</name>
<evidence type="ECO:0000259" key="1">
    <source>
        <dbReference type="PROSITE" id="PS50093"/>
    </source>
</evidence>
<dbReference type="RefSeq" id="WP_097044779.1">
    <property type="nucleotide sequence ID" value="NZ_OBEH01000001.1"/>
</dbReference>
<organism evidence="2 3">
    <name type="scientific">Flagellimonas pacifica</name>
    <dbReference type="NCBI Taxonomy" id="1247520"/>
    <lineage>
        <taxon>Bacteria</taxon>
        <taxon>Pseudomonadati</taxon>
        <taxon>Bacteroidota</taxon>
        <taxon>Flavobacteriia</taxon>
        <taxon>Flavobacteriales</taxon>
        <taxon>Flavobacteriaceae</taxon>
        <taxon>Flagellimonas</taxon>
    </lineage>
</organism>
<reference evidence="3" key="1">
    <citation type="submission" date="2017-09" db="EMBL/GenBank/DDBJ databases">
        <authorList>
            <person name="Varghese N."/>
            <person name="Submissions S."/>
        </authorList>
    </citation>
    <scope>NUCLEOTIDE SEQUENCE [LARGE SCALE GENOMIC DNA]</scope>
    <source>
        <strain evidence="3">DSM 25885</strain>
    </source>
</reference>
<dbReference type="PROSITE" id="PS51257">
    <property type="entry name" value="PROKAR_LIPOPROTEIN"/>
    <property type="match status" value="1"/>
</dbReference>
<dbReference type="PANTHER" id="PTHR33321:SF12">
    <property type="entry name" value="PLANT BASIC SECRETORY PROTEIN (BSP) FAMILY PROTEIN"/>
    <property type="match status" value="1"/>
</dbReference>
<evidence type="ECO:0000313" key="3">
    <source>
        <dbReference type="Proteomes" id="UP000219048"/>
    </source>
</evidence>
<dbReference type="InterPro" id="IPR000601">
    <property type="entry name" value="PKD_dom"/>
</dbReference>
<keyword evidence="3" id="KW-1185">Reference proteome</keyword>
<dbReference type="OrthoDB" id="622252at2"/>
<proteinExistence type="predicted"/>
<protein>
    <submittedName>
        <fullName evidence="2">PKD domain-containing protein</fullName>
    </submittedName>
</protein>
<dbReference type="Pfam" id="PF18911">
    <property type="entry name" value="PKD_4"/>
    <property type="match status" value="1"/>
</dbReference>
<dbReference type="EMBL" id="OBEH01000001">
    <property type="protein sequence ID" value="SNY95492.1"/>
    <property type="molecule type" value="Genomic_DNA"/>
</dbReference>
<dbReference type="PANTHER" id="PTHR33321">
    <property type="match status" value="1"/>
</dbReference>
<dbReference type="PROSITE" id="PS50093">
    <property type="entry name" value="PKD"/>
    <property type="match status" value="1"/>
</dbReference>
<dbReference type="Proteomes" id="UP000219048">
    <property type="component" value="Unassembled WGS sequence"/>
</dbReference>
<feature type="domain" description="PKD" evidence="1">
    <location>
        <begin position="179"/>
        <end position="259"/>
    </location>
</feature>
<dbReference type="InterPro" id="IPR013783">
    <property type="entry name" value="Ig-like_fold"/>
</dbReference>
<dbReference type="InterPro" id="IPR007541">
    <property type="entry name" value="Uncharacterised_BSP"/>
</dbReference>
<dbReference type="InterPro" id="IPR022409">
    <property type="entry name" value="PKD/Chitinase_dom"/>
</dbReference>
<dbReference type="AlphaFoldDB" id="A0A285ME90"/>
<dbReference type="InterPro" id="IPR035986">
    <property type="entry name" value="PKD_dom_sf"/>
</dbReference>
<evidence type="ECO:0000313" key="2">
    <source>
        <dbReference type="EMBL" id="SNY95492.1"/>
    </source>
</evidence>
<sequence>MKNSIILLTLLSLISGGCEERVKNVNPFKQGYKNIVNSKTEIKSEHNGFSESEDLDKVFDNDKNTKFLVAYPKNSILIRCESPSVLKKYKITSANDAPGRDPKNWVLSGCKDGKLWDTLDIKKNQQFKERGGVNIYGLEQNIVGYSFYKLDLEHSHTSVYGDDFLQIAEIELVALTDKPVTEFSIESSSTKINDTIKFRDLSANAPHAWHWVFENGIPATSNEQNPKVVYQTPGNHSVTLVTKNQFGADTLRVKRMVKVYDPENPWKGFYFPEIFLTPTDTVSEGYKRAVSVMPHLKVAINEVTLGVCKQLYRNLTEVPDFEKVNFTFNWSNVLAARGGNASAMELWFSTKYIQNALKEESDDAVRHELYGILWHELTHGYQFSPSTVDNQYKPGYDYFAFLEGEADLVRINAGYHKTRHPDLGFDGYKYLSGYTTSGFFLKWIVDTYDPNFIYKFNASVKTLEPWSYKAAIQGILQKDVDTLWEEYEAFVKSYHKENNITKRKRIDWTKM</sequence>
<dbReference type="SMART" id="SM00089">
    <property type="entry name" value="PKD"/>
    <property type="match status" value="1"/>
</dbReference>
<dbReference type="Gene3D" id="2.60.40.10">
    <property type="entry name" value="Immunoglobulins"/>
    <property type="match status" value="1"/>
</dbReference>
<dbReference type="CDD" id="cd00146">
    <property type="entry name" value="PKD"/>
    <property type="match status" value="1"/>
</dbReference>
<gene>
    <name evidence="2" type="ORF">SAMN06265377_1161</name>
</gene>
<dbReference type="SUPFAM" id="SSF49299">
    <property type="entry name" value="PKD domain"/>
    <property type="match status" value="1"/>
</dbReference>
<dbReference type="Pfam" id="PF04450">
    <property type="entry name" value="BSP"/>
    <property type="match status" value="1"/>
</dbReference>
<accession>A0A285ME90</accession>